<dbReference type="EMBL" id="JAMKOV010000017">
    <property type="protein sequence ID" value="KAI8036573.1"/>
    <property type="molecule type" value="Genomic_DNA"/>
</dbReference>
<protein>
    <submittedName>
        <fullName evidence="1">Uncharacterized protein</fullName>
    </submittedName>
</protein>
<evidence type="ECO:0000313" key="1">
    <source>
        <dbReference type="EMBL" id="KAI8036573.1"/>
    </source>
</evidence>
<keyword evidence="2" id="KW-1185">Reference proteome</keyword>
<name>A0A9P9YGJ9_9MUSC</name>
<evidence type="ECO:0000313" key="2">
    <source>
        <dbReference type="Proteomes" id="UP001059596"/>
    </source>
</evidence>
<accession>A0A9P9YGJ9</accession>
<comment type="caution">
    <text evidence="1">The sequence shown here is derived from an EMBL/GenBank/DDBJ whole genome shotgun (WGS) entry which is preliminary data.</text>
</comment>
<gene>
    <name evidence="1" type="ORF">M5D96_010644</name>
</gene>
<organism evidence="1 2">
    <name type="scientific">Drosophila gunungcola</name>
    <name type="common">fruit fly</name>
    <dbReference type="NCBI Taxonomy" id="103775"/>
    <lineage>
        <taxon>Eukaryota</taxon>
        <taxon>Metazoa</taxon>
        <taxon>Ecdysozoa</taxon>
        <taxon>Arthropoda</taxon>
        <taxon>Hexapoda</taxon>
        <taxon>Insecta</taxon>
        <taxon>Pterygota</taxon>
        <taxon>Neoptera</taxon>
        <taxon>Endopterygota</taxon>
        <taxon>Diptera</taxon>
        <taxon>Brachycera</taxon>
        <taxon>Muscomorpha</taxon>
        <taxon>Ephydroidea</taxon>
        <taxon>Drosophilidae</taxon>
        <taxon>Drosophila</taxon>
        <taxon>Sophophora</taxon>
    </lineage>
</organism>
<dbReference type="AlphaFoldDB" id="A0A9P9YGJ9"/>
<sequence>MDVFVLKPPALLKKIQFSLSKDSVDSNFPDLFQSSLRHFSSSVAPVLVY</sequence>
<reference evidence="1" key="1">
    <citation type="journal article" date="2023" name="Genome Biol. Evol.">
        <title>Long-read-based Genome Assembly of Drosophila gunungcola Reveals Fewer Chemosensory Genes in Flower-breeding Species.</title>
        <authorList>
            <person name="Negi A."/>
            <person name="Liao B.Y."/>
            <person name="Yeh S.D."/>
        </authorList>
    </citation>
    <scope>NUCLEOTIDE SEQUENCE</scope>
    <source>
        <strain evidence="1">Sukarami</strain>
    </source>
</reference>
<proteinExistence type="predicted"/>
<dbReference type="Proteomes" id="UP001059596">
    <property type="component" value="Unassembled WGS sequence"/>
</dbReference>